<feature type="compositionally biased region" description="Low complexity" evidence="1">
    <location>
        <begin position="12"/>
        <end position="28"/>
    </location>
</feature>
<dbReference type="VEuPathDB" id="TrichDB:TVAGG3_0311780"/>
<dbReference type="InParanoid" id="A2ECH1"/>
<proteinExistence type="predicted"/>
<evidence type="ECO:0000256" key="1">
    <source>
        <dbReference type="SAM" id="MobiDB-lite"/>
    </source>
</evidence>
<sequence>MQAKSPKRPIKSRFSISKASNSSSQQESMGIQNENRKDTLKLRPKLKENTQNVNTTTDIKPKKSRFTIQKTSTKVILPINEITDDLNIIEELTEVDHELLDFHTMNYEIKSESSDICNSNIVNRDEAKSDRKCNISNSVMPMAGKMLLSTISEIIDKILKGEREQSITVLSDLMILDQFLSLFVNLTNKQFIDEQISKICNSLKEYILNEKVYISFMEMVYINDSSNLDISNFDRVLQISNIFIVHYKCFELVTTICLCFQSSKYPVRDKSLEFMINYLRSSNSNDFKKIMNLFGKRLSLIPSFGINEMLMLFSFVFQQKTKFSSWISTKLMNCIAYSICVCHKAPHYLTFKKDLIKTEKVITDYNNIYMFYFRKSVIDNFPPMDCYRTTIFFDELNQLFTYQTKIEESLWNRVISHLQSHHPLVVIHTIDFINKTFKSGLSAGFDYKNVFTFLKNNIANHWNDDVREKSACHLSELVKAGVYASESTSPIALKNWKRIASMCNTTIEVPFRNEIPVPDIMTDRQLLIETIASIRDSNFEEKLHISHEILTKNNFNSELVRVVHSIVPRMISSKNTRVFAHEVASLTFFKGSSILRNTADLLVGFLFDGSDSEKHEARLCLNQMSSTVEEYIMKMIVSRVRRSIVGNIDDVAIYLADVIHDNRGIVNPADYLLILQHCDSTNNSIASALRVIESHVTHD</sequence>
<gene>
    <name evidence="2" type="ORF">TVAG_060420</name>
</gene>
<feature type="compositionally biased region" description="Basic residues" evidence="1">
    <location>
        <begin position="1"/>
        <end position="11"/>
    </location>
</feature>
<dbReference type="InterPro" id="IPR016024">
    <property type="entry name" value="ARM-type_fold"/>
</dbReference>
<feature type="region of interest" description="Disordered" evidence="1">
    <location>
        <begin position="1"/>
        <end position="39"/>
    </location>
</feature>
<reference evidence="2" key="1">
    <citation type="submission" date="2006-10" db="EMBL/GenBank/DDBJ databases">
        <authorList>
            <person name="Amadeo P."/>
            <person name="Zhao Q."/>
            <person name="Wortman J."/>
            <person name="Fraser-Liggett C."/>
            <person name="Carlton J."/>
        </authorList>
    </citation>
    <scope>NUCLEOTIDE SEQUENCE</scope>
    <source>
        <strain evidence="2">G3</strain>
    </source>
</reference>
<protein>
    <submittedName>
        <fullName evidence="2">Uncharacterized protein</fullName>
    </submittedName>
</protein>
<dbReference type="Proteomes" id="UP000001542">
    <property type="component" value="Unassembled WGS sequence"/>
</dbReference>
<evidence type="ECO:0000313" key="2">
    <source>
        <dbReference type="EMBL" id="EAY09666.1"/>
    </source>
</evidence>
<dbReference type="KEGG" id="tva:4767589"/>
<accession>A2ECH1</accession>
<dbReference type="SUPFAM" id="SSF48371">
    <property type="entry name" value="ARM repeat"/>
    <property type="match status" value="1"/>
</dbReference>
<dbReference type="VEuPathDB" id="TrichDB:TVAG_060420"/>
<organism evidence="2 3">
    <name type="scientific">Trichomonas vaginalis (strain ATCC PRA-98 / G3)</name>
    <dbReference type="NCBI Taxonomy" id="412133"/>
    <lineage>
        <taxon>Eukaryota</taxon>
        <taxon>Metamonada</taxon>
        <taxon>Parabasalia</taxon>
        <taxon>Trichomonadida</taxon>
        <taxon>Trichomonadidae</taxon>
        <taxon>Trichomonas</taxon>
    </lineage>
</organism>
<dbReference type="RefSeq" id="XP_001321889.1">
    <property type="nucleotide sequence ID" value="XM_001321854.1"/>
</dbReference>
<reference evidence="2" key="2">
    <citation type="journal article" date="2007" name="Science">
        <title>Draft genome sequence of the sexually transmitted pathogen Trichomonas vaginalis.</title>
        <authorList>
            <person name="Carlton J.M."/>
            <person name="Hirt R.P."/>
            <person name="Silva J.C."/>
            <person name="Delcher A.L."/>
            <person name="Schatz M."/>
            <person name="Zhao Q."/>
            <person name="Wortman J.R."/>
            <person name="Bidwell S.L."/>
            <person name="Alsmark U.C.M."/>
            <person name="Besteiro S."/>
            <person name="Sicheritz-Ponten T."/>
            <person name="Noel C.J."/>
            <person name="Dacks J.B."/>
            <person name="Foster P.G."/>
            <person name="Simillion C."/>
            <person name="Van de Peer Y."/>
            <person name="Miranda-Saavedra D."/>
            <person name="Barton G.J."/>
            <person name="Westrop G.D."/>
            <person name="Mueller S."/>
            <person name="Dessi D."/>
            <person name="Fiori P.L."/>
            <person name="Ren Q."/>
            <person name="Paulsen I."/>
            <person name="Zhang H."/>
            <person name="Bastida-Corcuera F.D."/>
            <person name="Simoes-Barbosa A."/>
            <person name="Brown M.T."/>
            <person name="Hayes R.D."/>
            <person name="Mukherjee M."/>
            <person name="Okumura C.Y."/>
            <person name="Schneider R."/>
            <person name="Smith A.J."/>
            <person name="Vanacova S."/>
            <person name="Villalvazo M."/>
            <person name="Haas B.J."/>
            <person name="Pertea M."/>
            <person name="Feldblyum T.V."/>
            <person name="Utterback T.R."/>
            <person name="Shu C.L."/>
            <person name="Osoegawa K."/>
            <person name="de Jong P.J."/>
            <person name="Hrdy I."/>
            <person name="Horvathova L."/>
            <person name="Zubacova Z."/>
            <person name="Dolezal P."/>
            <person name="Malik S.B."/>
            <person name="Logsdon J.M. Jr."/>
            <person name="Henze K."/>
            <person name="Gupta A."/>
            <person name="Wang C.C."/>
            <person name="Dunne R.L."/>
            <person name="Upcroft J.A."/>
            <person name="Upcroft P."/>
            <person name="White O."/>
            <person name="Salzberg S.L."/>
            <person name="Tang P."/>
            <person name="Chiu C.-H."/>
            <person name="Lee Y.-S."/>
            <person name="Embley T.M."/>
            <person name="Coombs G.H."/>
            <person name="Mottram J.C."/>
            <person name="Tachezy J."/>
            <person name="Fraser-Liggett C.M."/>
            <person name="Johnson P.J."/>
        </authorList>
    </citation>
    <scope>NUCLEOTIDE SEQUENCE [LARGE SCALE GENOMIC DNA]</scope>
    <source>
        <strain evidence="2">G3</strain>
    </source>
</reference>
<dbReference type="AlphaFoldDB" id="A2ECH1"/>
<evidence type="ECO:0000313" key="3">
    <source>
        <dbReference type="Proteomes" id="UP000001542"/>
    </source>
</evidence>
<name>A2ECH1_TRIV3</name>
<keyword evidence="3" id="KW-1185">Reference proteome</keyword>
<dbReference type="EMBL" id="DS113353">
    <property type="protein sequence ID" value="EAY09666.1"/>
    <property type="molecule type" value="Genomic_DNA"/>
</dbReference>